<gene>
    <name evidence="2" type="ORF">RO3G_05360</name>
</gene>
<dbReference type="EMBL" id="CH476734">
    <property type="protein sequence ID" value="EIE80655.1"/>
    <property type="molecule type" value="Genomic_DNA"/>
</dbReference>
<evidence type="ECO:0000313" key="2">
    <source>
        <dbReference type="EMBL" id="EIE80655.1"/>
    </source>
</evidence>
<dbReference type="RefSeq" id="XP_067516051.1">
    <property type="nucleotide sequence ID" value="XM_067659950.1"/>
</dbReference>
<sequence length="172" mass="20127">MMKRHQQVHAVTLSKLDNNNNNKSDSMCSIHHQRLLSFRSNNKMTSYHKSPIEKLKESVESLKKKLNAIHQEQINLLSAQNKRELNQTRTSQKPVNDDSVNEIIEKALIEFEQEQHDIKPNEIRQTVNISRGLIHNRLQTNQQWYAKEYMPVDALTWPFPQTSSNTRSRLGV</sequence>
<accession>I1BWS5</accession>
<dbReference type="OMA" id="YQRELQH"/>
<dbReference type="eggNOG" id="ENOG502RAV8">
    <property type="taxonomic scope" value="Eukaryota"/>
</dbReference>
<protein>
    <submittedName>
        <fullName evidence="2">Uncharacterized protein</fullName>
    </submittedName>
</protein>
<feature type="compositionally biased region" description="Low complexity" evidence="1">
    <location>
        <begin position="13"/>
        <end position="25"/>
    </location>
</feature>
<dbReference type="InParanoid" id="I1BWS5"/>
<organism evidence="2 3">
    <name type="scientific">Rhizopus delemar (strain RA 99-880 / ATCC MYA-4621 / FGSC 9543 / NRRL 43880)</name>
    <name type="common">Mucormycosis agent</name>
    <name type="synonym">Rhizopus arrhizus var. delemar</name>
    <dbReference type="NCBI Taxonomy" id="246409"/>
    <lineage>
        <taxon>Eukaryota</taxon>
        <taxon>Fungi</taxon>
        <taxon>Fungi incertae sedis</taxon>
        <taxon>Mucoromycota</taxon>
        <taxon>Mucoromycotina</taxon>
        <taxon>Mucoromycetes</taxon>
        <taxon>Mucorales</taxon>
        <taxon>Mucorineae</taxon>
        <taxon>Rhizopodaceae</taxon>
        <taxon>Rhizopus</taxon>
    </lineage>
</organism>
<dbReference type="GeneID" id="93612331"/>
<evidence type="ECO:0000256" key="1">
    <source>
        <dbReference type="SAM" id="MobiDB-lite"/>
    </source>
</evidence>
<reference evidence="2 3" key="1">
    <citation type="journal article" date="2009" name="PLoS Genet.">
        <title>Genomic analysis of the basal lineage fungus Rhizopus oryzae reveals a whole-genome duplication.</title>
        <authorList>
            <person name="Ma L.-J."/>
            <person name="Ibrahim A.S."/>
            <person name="Skory C."/>
            <person name="Grabherr M.G."/>
            <person name="Burger G."/>
            <person name="Butler M."/>
            <person name="Elias M."/>
            <person name="Idnurm A."/>
            <person name="Lang B.F."/>
            <person name="Sone T."/>
            <person name="Abe A."/>
            <person name="Calvo S.E."/>
            <person name="Corrochano L.M."/>
            <person name="Engels R."/>
            <person name="Fu J."/>
            <person name="Hansberg W."/>
            <person name="Kim J.-M."/>
            <person name="Kodira C.D."/>
            <person name="Koehrsen M.J."/>
            <person name="Liu B."/>
            <person name="Miranda-Saavedra D."/>
            <person name="O'Leary S."/>
            <person name="Ortiz-Castellanos L."/>
            <person name="Poulter R."/>
            <person name="Rodriguez-Romero J."/>
            <person name="Ruiz-Herrera J."/>
            <person name="Shen Y.-Q."/>
            <person name="Zeng Q."/>
            <person name="Galagan J."/>
            <person name="Birren B.W."/>
            <person name="Cuomo C.A."/>
            <person name="Wickes B.L."/>
        </authorList>
    </citation>
    <scope>NUCLEOTIDE SEQUENCE [LARGE SCALE GENOMIC DNA]</scope>
    <source>
        <strain evidence="3">RA 99-880 / ATCC MYA-4621 / FGSC 9543 / NRRL 43880</strain>
    </source>
</reference>
<keyword evidence="3" id="KW-1185">Reference proteome</keyword>
<feature type="region of interest" description="Disordered" evidence="1">
    <location>
        <begin position="1"/>
        <end position="25"/>
    </location>
</feature>
<dbReference type="Proteomes" id="UP000009138">
    <property type="component" value="Unassembled WGS sequence"/>
</dbReference>
<dbReference type="VEuPathDB" id="FungiDB:RO3G_05360"/>
<name>I1BWS5_RHIO9</name>
<dbReference type="OrthoDB" id="2259405at2759"/>
<dbReference type="AlphaFoldDB" id="I1BWS5"/>
<evidence type="ECO:0000313" key="3">
    <source>
        <dbReference type="Proteomes" id="UP000009138"/>
    </source>
</evidence>
<proteinExistence type="predicted"/>